<dbReference type="EMBL" id="ML994122">
    <property type="protein sequence ID" value="KAF2198736.1"/>
    <property type="molecule type" value="Genomic_DNA"/>
</dbReference>
<proteinExistence type="predicted"/>
<dbReference type="AlphaFoldDB" id="A0A9P4JG27"/>
<evidence type="ECO:0000313" key="2">
    <source>
        <dbReference type="Proteomes" id="UP000799536"/>
    </source>
</evidence>
<accession>A0A9P4JG27</accession>
<evidence type="ECO:0000313" key="1">
    <source>
        <dbReference type="EMBL" id="KAF2198736.1"/>
    </source>
</evidence>
<keyword evidence="2" id="KW-1185">Reference proteome</keyword>
<sequence length="254" mass="28219">MVFMKMHCDPEDEKATIGVRMTTSKPTLSSSDLKSTTSTEPVLEIQIHARCLSSVYPSRPITFCTSNSIFDTHKPDFGHMDNLALGMLGPGLVCSDRKSGNPKAISLGFFKVHRARQDGDDALNLYDRPDAHFITVPSQDSGEEVVVTHTLSSERLFAYAEGITPEEVKVGEKYDITLRRGYAGTMWWCWGDLEGCLKGKKLHAYSEGCLPTGYINKPSEAEIEKEGWVTGERTSELIFKIEEDGQSCQVEVVE</sequence>
<protein>
    <submittedName>
        <fullName evidence="1">Uncharacterized protein</fullName>
    </submittedName>
</protein>
<dbReference type="Proteomes" id="UP000799536">
    <property type="component" value="Unassembled WGS sequence"/>
</dbReference>
<gene>
    <name evidence="1" type="ORF">GQ43DRAFT_377938</name>
</gene>
<organism evidence="1 2">
    <name type="scientific">Delitschia confertaspora ATCC 74209</name>
    <dbReference type="NCBI Taxonomy" id="1513339"/>
    <lineage>
        <taxon>Eukaryota</taxon>
        <taxon>Fungi</taxon>
        <taxon>Dikarya</taxon>
        <taxon>Ascomycota</taxon>
        <taxon>Pezizomycotina</taxon>
        <taxon>Dothideomycetes</taxon>
        <taxon>Pleosporomycetidae</taxon>
        <taxon>Pleosporales</taxon>
        <taxon>Delitschiaceae</taxon>
        <taxon>Delitschia</taxon>
    </lineage>
</organism>
<comment type="caution">
    <text evidence="1">The sequence shown here is derived from an EMBL/GenBank/DDBJ whole genome shotgun (WGS) entry which is preliminary data.</text>
</comment>
<reference evidence="1" key="1">
    <citation type="journal article" date="2020" name="Stud. Mycol.">
        <title>101 Dothideomycetes genomes: a test case for predicting lifestyles and emergence of pathogens.</title>
        <authorList>
            <person name="Haridas S."/>
            <person name="Albert R."/>
            <person name="Binder M."/>
            <person name="Bloem J."/>
            <person name="Labutti K."/>
            <person name="Salamov A."/>
            <person name="Andreopoulos B."/>
            <person name="Baker S."/>
            <person name="Barry K."/>
            <person name="Bills G."/>
            <person name="Bluhm B."/>
            <person name="Cannon C."/>
            <person name="Castanera R."/>
            <person name="Culley D."/>
            <person name="Daum C."/>
            <person name="Ezra D."/>
            <person name="Gonzalez J."/>
            <person name="Henrissat B."/>
            <person name="Kuo A."/>
            <person name="Liang C."/>
            <person name="Lipzen A."/>
            <person name="Lutzoni F."/>
            <person name="Magnuson J."/>
            <person name="Mondo S."/>
            <person name="Nolan M."/>
            <person name="Ohm R."/>
            <person name="Pangilinan J."/>
            <person name="Park H.-J."/>
            <person name="Ramirez L."/>
            <person name="Alfaro M."/>
            <person name="Sun H."/>
            <person name="Tritt A."/>
            <person name="Yoshinaga Y."/>
            <person name="Zwiers L.-H."/>
            <person name="Turgeon B."/>
            <person name="Goodwin S."/>
            <person name="Spatafora J."/>
            <person name="Crous P."/>
            <person name="Grigoriev I."/>
        </authorList>
    </citation>
    <scope>NUCLEOTIDE SEQUENCE</scope>
    <source>
        <strain evidence="1">ATCC 74209</strain>
    </source>
</reference>
<name>A0A9P4JG27_9PLEO</name>
<dbReference type="OrthoDB" id="2968825at2759"/>